<dbReference type="GO" id="GO:1901137">
    <property type="term" value="P:carbohydrate derivative biosynthetic process"/>
    <property type="evidence" value="ECO:0007669"/>
    <property type="project" value="UniProtKB-ARBA"/>
</dbReference>
<evidence type="ECO:0000256" key="3">
    <source>
        <dbReference type="ARBA" id="ARBA00022679"/>
    </source>
</evidence>
<dbReference type="PANTHER" id="PTHR45947:SF3">
    <property type="entry name" value="SULFOQUINOVOSYL TRANSFERASE SQD2"/>
    <property type="match status" value="1"/>
</dbReference>
<dbReference type="InterPro" id="IPR050194">
    <property type="entry name" value="Glycosyltransferase_grp1"/>
</dbReference>
<dbReference type="KEGG" id="mlz:F6J85_02945"/>
<dbReference type="Proteomes" id="UP000325516">
    <property type="component" value="Chromosome"/>
</dbReference>
<keyword evidence="6" id="KW-1185">Reference proteome</keyword>
<reference evidence="6" key="1">
    <citation type="submission" date="2019-09" db="EMBL/GenBank/DDBJ databases">
        <title>Mumia zhuanghuii sp. nov. isolated from the intestinal contents of plateau pika (Ochotona curzoniae) in the Qinghai-Tibet plateau of China.</title>
        <authorList>
            <person name="Tian Z."/>
        </authorList>
    </citation>
    <scope>NUCLEOTIDE SEQUENCE [LARGE SCALE GENOMIC DNA]</scope>
    <source>
        <strain evidence="6">L-031</strain>
    </source>
</reference>
<dbReference type="InterPro" id="IPR028098">
    <property type="entry name" value="Glyco_trans_4-like_N"/>
</dbReference>
<evidence type="ECO:0000259" key="4">
    <source>
        <dbReference type="Pfam" id="PF13579"/>
    </source>
</evidence>
<accession>A0A5J6L0Z2</accession>
<dbReference type="CDD" id="cd03801">
    <property type="entry name" value="GT4_PimA-like"/>
    <property type="match status" value="1"/>
</dbReference>
<keyword evidence="3 5" id="KW-0808">Transferase</keyword>
<evidence type="ECO:0000256" key="1">
    <source>
        <dbReference type="ARBA" id="ARBA00021292"/>
    </source>
</evidence>
<sequence>MAATPEFEHHLLYAERADAPIVAADLSRFTTATALPPGHGRRARATRSHLRRKRFDIVHAHSSFGGLYARVAARRARTLIVYTPHCYAFERKDIGALQRLAFRLTEFFLAFNTSVFAACSPREAQLSRWTPGTRVVFVPNVAPRAKAVDVRPNGTPPLRVVGAGRAARQKDPEFFLACIREARRQGVEVDATWVGGDSTLQSTAEADGVTVTGWLPREEALRHVRTADIYLHTAAWEGFPVAVLEAVALGVPTVVRRIPAFESLDLPQFTSATEFADVAGEAQDPRLRRILLSRAEVALSDYTPETQRLALLSAYHSGITK</sequence>
<proteinExistence type="predicted"/>
<dbReference type="EMBL" id="CP044232">
    <property type="protein sequence ID" value="QEW02158.1"/>
    <property type="molecule type" value="Genomic_DNA"/>
</dbReference>
<dbReference type="AlphaFoldDB" id="A0A5J6L0Z2"/>
<dbReference type="SUPFAM" id="SSF53756">
    <property type="entry name" value="UDP-Glycosyltransferase/glycogen phosphorylase"/>
    <property type="match status" value="1"/>
</dbReference>
<dbReference type="Gene3D" id="3.40.50.2000">
    <property type="entry name" value="Glycogen Phosphorylase B"/>
    <property type="match status" value="2"/>
</dbReference>
<dbReference type="Pfam" id="PF13692">
    <property type="entry name" value="Glyco_trans_1_4"/>
    <property type="match status" value="1"/>
</dbReference>
<gene>
    <name evidence="5" type="ORF">F6J85_02945</name>
</gene>
<evidence type="ECO:0000313" key="6">
    <source>
        <dbReference type="Proteomes" id="UP000325516"/>
    </source>
</evidence>
<dbReference type="PANTHER" id="PTHR45947">
    <property type="entry name" value="SULFOQUINOVOSYL TRANSFERASE SQD2"/>
    <property type="match status" value="1"/>
</dbReference>
<dbReference type="GO" id="GO:0016757">
    <property type="term" value="F:glycosyltransferase activity"/>
    <property type="evidence" value="ECO:0007669"/>
    <property type="project" value="UniProtKB-KW"/>
</dbReference>
<organism evidence="5 6">
    <name type="scientific">Microbacterium lushaniae</name>
    <dbReference type="NCBI Taxonomy" id="2614639"/>
    <lineage>
        <taxon>Bacteria</taxon>
        <taxon>Bacillati</taxon>
        <taxon>Actinomycetota</taxon>
        <taxon>Actinomycetes</taxon>
        <taxon>Micrococcales</taxon>
        <taxon>Microbacteriaceae</taxon>
        <taxon>Microbacterium</taxon>
    </lineage>
</organism>
<keyword evidence="2" id="KW-0328">Glycosyltransferase</keyword>
<feature type="domain" description="Glycosyltransferase subfamily 4-like N-terminal" evidence="4">
    <location>
        <begin position="16"/>
        <end position="140"/>
    </location>
</feature>
<evidence type="ECO:0000256" key="2">
    <source>
        <dbReference type="ARBA" id="ARBA00022676"/>
    </source>
</evidence>
<protein>
    <recommendedName>
        <fullName evidence="1">D-inositol 3-phosphate glycosyltransferase</fullName>
    </recommendedName>
</protein>
<evidence type="ECO:0000313" key="5">
    <source>
        <dbReference type="EMBL" id="QEW02158.1"/>
    </source>
</evidence>
<dbReference type="Pfam" id="PF13579">
    <property type="entry name" value="Glyco_trans_4_4"/>
    <property type="match status" value="1"/>
</dbReference>
<name>A0A5J6L0Z2_9MICO</name>